<dbReference type="PANTHER" id="PTHR30386">
    <property type="entry name" value="MEMBRANE FUSION SUBUNIT OF EMRAB-TOLC MULTIDRUG EFFLUX PUMP"/>
    <property type="match status" value="1"/>
</dbReference>
<evidence type="ECO:0000313" key="2">
    <source>
        <dbReference type="EMBL" id="MBM9507607.1"/>
    </source>
</evidence>
<dbReference type="InterPro" id="IPR050739">
    <property type="entry name" value="MFP"/>
</dbReference>
<dbReference type="EMBL" id="JADKYB010000013">
    <property type="protein sequence ID" value="MBM9507607.1"/>
    <property type="molecule type" value="Genomic_DNA"/>
</dbReference>
<comment type="caution">
    <text evidence="2">The sequence shown here is derived from an EMBL/GenBank/DDBJ whole genome shotgun (WGS) entry which is preliminary data.</text>
</comment>
<accession>A0ABS2TXT7</accession>
<dbReference type="InterPro" id="IPR011053">
    <property type="entry name" value="Single_hybrid_motif"/>
</dbReference>
<dbReference type="SUPFAM" id="SSF51230">
    <property type="entry name" value="Single hybrid motif"/>
    <property type="match status" value="1"/>
</dbReference>
<protein>
    <submittedName>
        <fullName evidence="2">HlyD family efflux transporter periplasmic adaptor subunit</fullName>
    </submittedName>
</protein>
<dbReference type="RefSeq" id="WP_205359460.1">
    <property type="nucleotide sequence ID" value="NZ_JADKYB010000013.1"/>
</dbReference>
<keyword evidence="1" id="KW-0812">Transmembrane</keyword>
<dbReference type="Proteomes" id="UP000749040">
    <property type="component" value="Unassembled WGS sequence"/>
</dbReference>
<keyword evidence="1" id="KW-0472">Membrane</keyword>
<reference evidence="2 3" key="1">
    <citation type="submission" date="2021-01" db="EMBL/GenBank/DDBJ databases">
        <title>Streptomyces acididurans sp. nov., isolated from a peat swamp forest soil.</title>
        <authorList>
            <person name="Chantavorakit T."/>
            <person name="Duangmal K."/>
        </authorList>
    </citation>
    <scope>NUCLEOTIDE SEQUENCE [LARGE SCALE GENOMIC DNA]</scope>
    <source>
        <strain evidence="2 3">KK5PA1</strain>
    </source>
</reference>
<keyword evidence="3" id="KW-1185">Reference proteome</keyword>
<proteinExistence type="predicted"/>
<gene>
    <name evidence="2" type="ORF">ITX44_24300</name>
</gene>
<dbReference type="Gene3D" id="2.40.50.100">
    <property type="match status" value="1"/>
</dbReference>
<evidence type="ECO:0000313" key="3">
    <source>
        <dbReference type="Proteomes" id="UP000749040"/>
    </source>
</evidence>
<sequence length="266" mass="27324">MEFRQKALAKLQSPEELDLPVRFARPQGWLVLAVAVVVLAAAGVWAVAGTVSSRIGVPGVLTHAEGSYVLQSPLAGQVVAVRVKEGDTLAAGAPVLDLRTARGVQQVRSVAGGRVITLPAGIGAVVNTGADVATLERVRTSADPLVAMLYVSAAHAASIPAGAPVELTVQSVPGRYGRLHGSVTAVGRQPQTRQQLTEFLGDGQLADAFSASGPPVAVLVKLATAHTASGYRWSKAGGPPYPMASLAGVSGSVRLSAQRPLDWLLP</sequence>
<evidence type="ECO:0000256" key="1">
    <source>
        <dbReference type="SAM" id="Phobius"/>
    </source>
</evidence>
<feature type="transmembrane region" description="Helical" evidence="1">
    <location>
        <begin position="29"/>
        <end position="48"/>
    </location>
</feature>
<organism evidence="2 3">
    <name type="scientific">Actinacidiphila acididurans</name>
    <dbReference type="NCBI Taxonomy" id="2784346"/>
    <lineage>
        <taxon>Bacteria</taxon>
        <taxon>Bacillati</taxon>
        <taxon>Actinomycetota</taxon>
        <taxon>Actinomycetes</taxon>
        <taxon>Kitasatosporales</taxon>
        <taxon>Streptomycetaceae</taxon>
        <taxon>Actinacidiphila</taxon>
    </lineage>
</organism>
<name>A0ABS2TXT7_9ACTN</name>
<keyword evidence="1" id="KW-1133">Transmembrane helix</keyword>